<proteinExistence type="predicted"/>
<keyword evidence="3" id="KW-1185">Reference proteome</keyword>
<accession>A0A4Z2EIG3</accession>
<feature type="compositionally biased region" description="Basic and acidic residues" evidence="1">
    <location>
        <begin position="41"/>
        <end position="53"/>
    </location>
</feature>
<feature type="region of interest" description="Disordered" evidence="1">
    <location>
        <begin position="41"/>
        <end position="70"/>
    </location>
</feature>
<evidence type="ECO:0000256" key="1">
    <source>
        <dbReference type="SAM" id="MobiDB-lite"/>
    </source>
</evidence>
<sequence>MKYRQQCTRLSGMERRFTRDSAFRKSSHLLSMKLMTGCQLGEERRSEEEEHGGGGRGAGGRGAGGRGSPVAVVHRVSKPRSVHDGERQLDPPLLHQHLGLLHLQHTQLTTGTTPSAPPRHHPHAQGEPHITGLSCASSLCASILPPPPPPLKGQIQALRPF</sequence>
<feature type="compositionally biased region" description="Gly residues" evidence="1">
    <location>
        <begin position="54"/>
        <end position="67"/>
    </location>
</feature>
<dbReference type="AlphaFoldDB" id="A0A4Z2EIG3"/>
<reference evidence="2 3" key="1">
    <citation type="submission" date="2019-03" db="EMBL/GenBank/DDBJ databases">
        <title>First draft genome of Liparis tanakae, snailfish: a comprehensive survey of snailfish specific genes.</title>
        <authorList>
            <person name="Kim W."/>
            <person name="Song I."/>
            <person name="Jeong J.-H."/>
            <person name="Kim D."/>
            <person name="Kim S."/>
            <person name="Ryu S."/>
            <person name="Song J.Y."/>
            <person name="Lee S.K."/>
        </authorList>
    </citation>
    <scope>NUCLEOTIDE SEQUENCE [LARGE SCALE GENOMIC DNA]</scope>
    <source>
        <tissue evidence="2">Muscle</tissue>
    </source>
</reference>
<feature type="region of interest" description="Disordered" evidence="1">
    <location>
        <begin position="109"/>
        <end position="128"/>
    </location>
</feature>
<organism evidence="2 3">
    <name type="scientific">Liparis tanakae</name>
    <name type="common">Tanaka's snailfish</name>
    <dbReference type="NCBI Taxonomy" id="230148"/>
    <lineage>
        <taxon>Eukaryota</taxon>
        <taxon>Metazoa</taxon>
        <taxon>Chordata</taxon>
        <taxon>Craniata</taxon>
        <taxon>Vertebrata</taxon>
        <taxon>Euteleostomi</taxon>
        <taxon>Actinopterygii</taxon>
        <taxon>Neopterygii</taxon>
        <taxon>Teleostei</taxon>
        <taxon>Neoteleostei</taxon>
        <taxon>Acanthomorphata</taxon>
        <taxon>Eupercaria</taxon>
        <taxon>Perciformes</taxon>
        <taxon>Cottioidei</taxon>
        <taxon>Cottales</taxon>
        <taxon>Liparidae</taxon>
        <taxon>Liparis</taxon>
    </lineage>
</organism>
<protein>
    <submittedName>
        <fullName evidence="2">Uncharacterized protein</fullName>
    </submittedName>
</protein>
<name>A0A4Z2EIG3_9TELE</name>
<comment type="caution">
    <text evidence="2">The sequence shown here is derived from an EMBL/GenBank/DDBJ whole genome shotgun (WGS) entry which is preliminary data.</text>
</comment>
<evidence type="ECO:0000313" key="3">
    <source>
        <dbReference type="Proteomes" id="UP000314294"/>
    </source>
</evidence>
<dbReference type="Proteomes" id="UP000314294">
    <property type="component" value="Unassembled WGS sequence"/>
</dbReference>
<evidence type="ECO:0000313" key="2">
    <source>
        <dbReference type="EMBL" id="TNN28737.1"/>
    </source>
</evidence>
<gene>
    <name evidence="2" type="ORF">EYF80_061114</name>
</gene>
<dbReference type="EMBL" id="SRLO01006506">
    <property type="protein sequence ID" value="TNN28737.1"/>
    <property type="molecule type" value="Genomic_DNA"/>
</dbReference>